<dbReference type="EMBL" id="JAGEPF010000022">
    <property type="protein sequence ID" value="MBO2462480.1"/>
    <property type="molecule type" value="Genomic_DNA"/>
</dbReference>
<keyword evidence="3 7" id="KW-0812">Transmembrane</keyword>
<feature type="transmembrane region" description="Helical" evidence="7">
    <location>
        <begin position="97"/>
        <end position="116"/>
    </location>
</feature>
<comment type="subcellular location">
    <subcellularLocation>
        <location evidence="1">Membrane</location>
        <topology evidence="1">Multi-pass membrane protein</topology>
    </subcellularLocation>
</comment>
<dbReference type="InterPro" id="IPR000620">
    <property type="entry name" value="EamA_dom"/>
</dbReference>
<evidence type="ECO:0000256" key="2">
    <source>
        <dbReference type="ARBA" id="ARBA00007362"/>
    </source>
</evidence>
<evidence type="ECO:0000256" key="7">
    <source>
        <dbReference type="SAM" id="Phobius"/>
    </source>
</evidence>
<organism evidence="9 10">
    <name type="scientific">Actinomadura violacea</name>
    <dbReference type="NCBI Taxonomy" id="2819934"/>
    <lineage>
        <taxon>Bacteria</taxon>
        <taxon>Bacillati</taxon>
        <taxon>Actinomycetota</taxon>
        <taxon>Actinomycetes</taxon>
        <taxon>Streptosporangiales</taxon>
        <taxon>Thermomonosporaceae</taxon>
        <taxon>Actinomadura</taxon>
    </lineage>
</organism>
<name>A0ABS3S0E3_9ACTN</name>
<feature type="domain" description="EamA" evidence="8">
    <location>
        <begin position="154"/>
        <end position="293"/>
    </location>
</feature>
<dbReference type="InterPro" id="IPR037185">
    <property type="entry name" value="EmrE-like"/>
</dbReference>
<feature type="transmembrane region" description="Helical" evidence="7">
    <location>
        <begin position="40"/>
        <end position="58"/>
    </location>
</feature>
<feature type="region of interest" description="Disordered" evidence="6">
    <location>
        <begin position="325"/>
        <end position="363"/>
    </location>
</feature>
<feature type="transmembrane region" description="Helical" evidence="7">
    <location>
        <begin position="188"/>
        <end position="209"/>
    </location>
</feature>
<dbReference type="Proteomes" id="UP000680206">
    <property type="component" value="Unassembled WGS sequence"/>
</dbReference>
<feature type="transmembrane region" description="Helical" evidence="7">
    <location>
        <begin position="221"/>
        <end position="239"/>
    </location>
</feature>
<feature type="transmembrane region" description="Helical" evidence="7">
    <location>
        <begin position="153"/>
        <end position="176"/>
    </location>
</feature>
<accession>A0ABS3S0E3</accession>
<evidence type="ECO:0000259" key="8">
    <source>
        <dbReference type="Pfam" id="PF00892"/>
    </source>
</evidence>
<evidence type="ECO:0000313" key="10">
    <source>
        <dbReference type="Proteomes" id="UP000680206"/>
    </source>
</evidence>
<feature type="transmembrane region" description="Helical" evidence="7">
    <location>
        <begin position="251"/>
        <end position="271"/>
    </location>
</feature>
<dbReference type="InterPro" id="IPR050638">
    <property type="entry name" value="AA-Vitamin_Transporters"/>
</dbReference>
<feature type="domain" description="EamA" evidence="8">
    <location>
        <begin position="9"/>
        <end position="142"/>
    </location>
</feature>
<reference evidence="9 10" key="1">
    <citation type="submission" date="2021-03" db="EMBL/GenBank/DDBJ databases">
        <title>Actinomadura violae sp. nov., isolated from lichen in Thailand.</title>
        <authorList>
            <person name="Kanchanasin P."/>
            <person name="Saeng-In P."/>
            <person name="Phongsopitanun W."/>
            <person name="Yuki M."/>
            <person name="Kudo T."/>
            <person name="Ohkuma M."/>
            <person name="Tanasupawat S."/>
        </authorList>
    </citation>
    <scope>NUCLEOTIDE SEQUENCE [LARGE SCALE GENOMIC DNA]</scope>
    <source>
        <strain evidence="9 10">LCR2-06</strain>
    </source>
</reference>
<dbReference type="PANTHER" id="PTHR32322:SF2">
    <property type="entry name" value="EAMA DOMAIN-CONTAINING PROTEIN"/>
    <property type="match status" value="1"/>
</dbReference>
<comment type="caution">
    <text evidence="9">The sequence shown here is derived from an EMBL/GenBank/DDBJ whole genome shotgun (WGS) entry which is preliminary data.</text>
</comment>
<feature type="transmembrane region" description="Helical" evidence="7">
    <location>
        <begin position="277"/>
        <end position="298"/>
    </location>
</feature>
<feature type="transmembrane region" description="Helical" evidence="7">
    <location>
        <begin position="128"/>
        <end position="147"/>
    </location>
</feature>
<evidence type="ECO:0000256" key="3">
    <source>
        <dbReference type="ARBA" id="ARBA00022692"/>
    </source>
</evidence>
<proteinExistence type="inferred from homology"/>
<comment type="similarity">
    <text evidence="2">Belongs to the EamA transporter family.</text>
</comment>
<evidence type="ECO:0000256" key="4">
    <source>
        <dbReference type="ARBA" id="ARBA00022989"/>
    </source>
</evidence>
<keyword evidence="5 7" id="KW-0472">Membrane</keyword>
<feature type="transmembrane region" description="Helical" evidence="7">
    <location>
        <begin position="70"/>
        <end position="91"/>
    </location>
</feature>
<sequence>MERRNNPSSVLLVLAAGVLWGTVGPAQVLAGSGANPVAVGGARILSGGVILAALVLAADPGAFRALSRRTWPPVAAASAATGIFQASFFSAVGRTGAAVATAVVFGLAPVSTGLCERLVLRTRLSGRWWAGTACAIGGVALLAAPGPDVHVDLLGVALSLVAGTCFGVYTVSAKVLTGRSAPAGGSMGMAAAVSVTLLAGGSVLLPWTLADLPALAEPRSAALVAWLGIAATAAAYMFFVTGLNRVSAATAGTLSLAEPLVAAVLAVAVLGERMSGRVAAGAVLLLGGLAVVSVPARAPRTRRARREREAARYDGANATGAVKVETTTGERNQSAHRAPGCTGPLRRGARSALRREQRGGSRA</sequence>
<keyword evidence="4 7" id="KW-1133">Transmembrane helix</keyword>
<evidence type="ECO:0000256" key="5">
    <source>
        <dbReference type="ARBA" id="ARBA00023136"/>
    </source>
</evidence>
<evidence type="ECO:0000256" key="6">
    <source>
        <dbReference type="SAM" id="MobiDB-lite"/>
    </source>
</evidence>
<gene>
    <name evidence="9" type="ORF">J4709_33425</name>
</gene>
<evidence type="ECO:0000313" key="9">
    <source>
        <dbReference type="EMBL" id="MBO2462480.1"/>
    </source>
</evidence>
<dbReference type="PANTHER" id="PTHR32322">
    <property type="entry name" value="INNER MEMBRANE TRANSPORTER"/>
    <property type="match status" value="1"/>
</dbReference>
<evidence type="ECO:0000256" key="1">
    <source>
        <dbReference type="ARBA" id="ARBA00004141"/>
    </source>
</evidence>
<feature type="compositionally biased region" description="Basic and acidic residues" evidence="6">
    <location>
        <begin position="353"/>
        <end position="363"/>
    </location>
</feature>
<keyword evidence="10" id="KW-1185">Reference proteome</keyword>
<protein>
    <submittedName>
        <fullName evidence="9">DMT family transporter</fullName>
    </submittedName>
</protein>
<dbReference type="SUPFAM" id="SSF103481">
    <property type="entry name" value="Multidrug resistance efflux transporter EmrE"/>
    <property type="match status" value="2"/>
</dbReference>
<dbReference type="Pfam" id="PF00892">
    <property type="entry name" value="EamA"/>
    <property type="match status" value="2"/>
</dbReference>